<dbReference type="PROSITE" id="PS01012">
    <property type="entry name" value="FOLYLPOLYGLU_SYNT_2"/>
    <property type="match status" value="1"/>
</dbReference>
<dbReference type="GO" id="GO:0005524">
    <property type="term" value="F:ATP binding"/>
    <property type="evidence" value="ECO:0007669"/>
    <property type="project" value="UniProtKB-KW"/>
</dbReference>
<evidence type="ECO:0000256" key="12">
    <source>
        <dbReference type="ARBA" id="ARBA00022840"/>
    </source>
</evidence>
<dbReference type="SUPFAM" id="SSF53623">
    <property type="entry name" value="MurD-like peptide ligases, catalytic domain"/>
    <property type="match status" value="1"/>
</dbReference>
<dbReference type="PANTHER" id="PTHR11136:SF0">
    <property type="entry name" value="DIHYDROFOLATE SYNTHETASE-RELATED"/>
    <property type="match status" value="1"/>
</dbReference>
<keyword evidence="10" id="KW-0479">Metal-binding</keyword>
<evidence type="ECO:0000313" key="25">
    <source>
        <dbReference type="EMBL" id="AFN73257.1"/>
    </source>
</evidence>
<evidence type="ECO:0000256" key="14">
    <source>
        <dbReference type="ARBA" id="ARBA00022909"/>
    </source>
</evidence>
<keyword evidence="11 22" id="KW-0547">Nucleotide-binding</keyword>
<dbReference type="EC" id="6.3.2.12" evidence="6"/>
<evidence type="ECO:0000256" key="19">
    <source>
        <dbReference type="ARBA" id="ARBA00047808"/>
    </source>
</evidence>
<dbReference type="InterPro" id="IPR001645">
    <property type="entry name" value="Folylpolyglutamate_synth"/>
</dbReference>
<accession>I6YRT5</accession>
<dbReference type="PATRIC" id="fig|1191523.3.peg.13"/>
<dbReference type="Gene3D" id="3.90.190.20">
    <property type="entry name" value="Mur ligase, C-terminal domain"/>
    <property type="match status" value="1"/>
</dbReference>
<evidence type="ECO:0000256" key="7">
    <source>
        <dbReference type="ARBA" id="ARBA00013025"/>
    </source>
</evidence>
<comment type="pathway">
    <text evidence="4">Cofactor biosynthesis; tetrahydrofolylpolyglutamate biosynthesis.</text>
</comment>
<comment type="catalytic activity">
    <reaction evidence="19">
        <text>10-formyltetrahydrofolyl-(gamma-L-Glu)(n) + L-glutamate + ATP = 10-formyltetrahydrofolyl-(gamma-L-Glu)(n+1) + ADP + phosphate + H(+)</text>
        <dbReference type="Rhea" id="RHEA:51904"/>
        <dbReference type="Rhea" id="RHEA-COMP:13088"/>
        <dbReference type="Rhea" id="RHEA-COMP:14300"/>
        <dbReference type="ChEBI" id="CHEBI:15378"/>
        <dbReference type="ChEBI" id="CHEBI:29985"/>
        <dbReference type="ChEBI" id="CHEBI:30616"/>
        <dbReference type="ChEBI" id="CHEBI:43474"/>
        <dbReference type="ChEBI" id="CHEBI:134413"/>
        <dbReference type="ChEBI" id="CHEBI:456216"/>
        <dbReference type="EC" id="6.3.2.17"/>
    </reaction>
</comment>
<evidence type="ECO:0000256" key="1">
    <source>
        <dbReference type="ARBA" id="ARBA00001946"/>
    </source>
</evidence>
<dbReference type="HOGENOM" id="CLU_015869_1_1_10"/>
<evidence type="ECO:0000256" key="15">
    <source>
        <dbReference type="ARBA" id="ARBA00030048"/>
    </source>
</evidence>
<evidence type="ECO:0000259" key="24">
    <source>
        <dbReference type="Pfam" id="PF08245"/>
    </source>
</evidence>
<evidence type="ECO:0000256" key="16">
    <source>
        <dbReference type="ARBA" id="ARBA00030592"/>
    </source>
</evidence>
<dbReference type="OrthoDB" id="9809356at2"/>
<dbReference type="GO" id="GO:0046872">
    <property type="term" value="F:metal ion binding"/>
    <property type="evidence" value="ECO:0007669"/>
    <property type="project" value="UniProtKB-KW"/>
</dbReference>
<dbReference type="InterPro" id="IPR013221">
    <property type="entry name" value="Mur_ligase_cen"/>
</dbReference>
<comment type="cofactor">
    <cofactor evidence="1">
        <name>Mg(2+)</name>
        <dbReference type="ChEBI" id="CHEBI:18420"/>
    </cofactor>
</comment>
<evidence type="ECO:0000256" key="3">
    <source>
        <dbReference type="ARBA" id="ARBA00004799"/>
    </source>
</evidence>
<evidence type="ECO:0000256" key="20">
    <source>
        <dbReference type="ARBA" id="ARBA00049035"/>
    </source>
</evidence>
<evidence type="ECO:0000256" key="9">
    <source>
        <dbReference type="ARBA" id="ARBA00022598"/>
    </source>
</evidence>
<comment type="function">
    <text evidence="2">Functions in two distinct reactions of the de novo folate biosynthetic pathway. Catalyzes the addition of a glutamate residue to dihydropteroate (7,8-dihydropteroate or H2Pte) to form dihydrofolate (7,8-dihydrofolate monoglutamate or H2Pte-Glu). Also catalyzes successive additions of L-glutamate to tetrahydrofolate or 10-formyltetrahydrofolate or 5,10-methylenetetrahydrofolate, leading to folylpolyglutamate derivatives.</text>
</comment>
<dbReference type="SUPFAM" id="SSF53244">
    <property type="entry name" value="MurD-like peptide ligases, peptide-binding domain"/>
    <property type="match status" value="1"/>
</dbReference>
<feature type="domain" description="Mur ligase C-terminal" evidence="23">
    <location>
        <begin position="289"/>
        <end position="392"/>
    </location>
</feature>
<comment type="catalytic activity">
    <reaction evidence="18">
        <text>(6S)-5,6,7,8-tetrahydrofolyl-(gamma-L-Glu)(n) + L-glutamate + ATP = (6S)-5,6,7,8-tetrahydrofolyl-(gamma-L-Glu)(n+1) + ADP + phosphate + H(+)</text>
        <dbReference type="Rhea" id="RHEA:10580"/>
        <dbReference type="Rhea" id="RHEA-COMP:14738"/>
        <dbReference type="Rhea" id="RHEA-COMP:14740"/>
        <dbReference type="ChEBI" id="CHEBI:15378"/>
        <dbReference type="ChEBI" id="CHEBI:29985"/>
        <dbReference type="ChEBI" id="CHEBI:30616"/>
        <dbReference type="ChEBI" id="CHEBI:43474"/>
        <dbReference type="ChEBI" id="CHEBI:141005"/>
        <dbReference type="ChEBI" id="CHEBI:456216"/>
        <dbReference type="EC" id="6.3.2.17"/>
    </reaction>
</comment>
<protein>
    <recommendedName>
        <fullName evidence="8">Dihydrofolate synthase/folylpolyglutamate synthase</fullName>
        <ecNumber evidence="6">6.3.2.12</ecNumber>
        <ecNumber evidence="7">6.3.2.17</ecNumber>
    </recommendedName>
    <alternativeName>
        <fullName evidence="17">Folylpoly-gamma-glutamate synthetase-dihydrofolate synthetase</fullName>
    </alternativeName>
    <alternativeName>
        <fullName evidence="15">Folylpolyglutamate synthetase</fullName>
    </alternativeName>
    <alternativeName>
        <fullName evidence="16">Tetrahydrofolylpolyglutamate synthase</fullName>
    </alternativeName>
</protein>
<evidence type="ECO:0000256" key="5">
    <source>
        <dbReference type="ARBA" id="ARBA00008276"/>
    </source>
</evidence>
<dbReference type="GO" id="GO:0004326">
    <property type="term" value="F:tetrahydrofolylpolyglutamate synthase activity"/>
    <property type="evidence" value="ECO:0007669"/>
    <property type="project" value="UniProtKB-EC"/>
</dbReference>
<dbReference type="KEGG" id="mro:MROS_0013"/>
<dbReference type="Proteomes" id="UP000009011">
    <property type="component" value="Chromosome"/>
</dbReference>
<dbReference type="Pfam" id="PF02875">
    <property type="entry name" value="Mur_ligase_C"/>
    <property type="match status" value="1"/>
</dbReference>
<evidence type="ECO:0000256" key="13">
    <source>
        <dbReference type="ARBA" id="ARBA00022842"/>
    </source>
</evidence>
<dbReference type="GO" id="GO:0046656">
    <property type="term" value="P:folic acid biosynthetic process"/>
    <property type="evidence" value="ECO:0007669"/>
    <property type="project" value="UniProtKB-KW"/>
</dbReference>
<evidence type="ECO:0000256" key="11">
    <source>
        <dbReference type="ARBA" id="ARBA00022741"/>
    </source>
</evidence>
<dbReference type="InterPro" id="IPR036615">
    <property type="entry name" value="Mur_ligase_C_dom_sf"/>
</dbReference>
<dbReference type="FunFam" id="3.40.1190.10:FF:000011">
    <property type="entry name" value="Folylpolyglutamate synthase/dihydrofolate synthase"/>
    <property type="match status" value="1"/>
</dbReference>
<dbReference type="InterPro" id="IPR018109">
    <property type="entry name" value="Folylpolyglutamate_synth_CS"/>
</dbReference>
<dbReference type="EC" id="6.3.2.17" evidence="7"/>
<evidence type="ECO:0000256" key="6">
    <source>
        <dbReference type="ARBA" id="ARBA00013023"/>
    </source>
</evidence>
<dbReference type="Gene3D" id="3.40.1190.10">
    <property type="entry name" value="Mur-like, catalytic domain"/>
    <property type="match status" value="1"/>
</dbReference>
<comment type="pathway">
    <text evidence="3">Cofactor biosynthesis; tetrahydrofolate biosynthesis; 7,8-dihydrofolate from 2-amino-4-hydroxy-6-hydroxymethyl-7,8-dihydropteridine diphosphate and 4-aminobenzoate: step 2/2.</text>
</comment>
<keyword evidence="26" id="KW-1185">Reference proteome</keyword>
<evidence type="ECO:0000259" key="23">
    <source>
        <dbReference type="Pfam" id="PF02875"/>
    </source>
</evidence>
<dbReference type="NCBIfam" id="TIGR01499">
    <property type="entry name" value="folC"/>
    <property type="match status" value="1"/>
</dbReference>
<evidence type="ECO:0000256" key="10">
    <source>
        <dbReference type="ARBA" id="ARBA00022723"/>
    </source>
</evidence>
<organism evidence="25 26">
    <name type="scientific">Melioribacter roseus (strain DSM 23840 / JCM 17771 / VKM B-2668 / P3M-2)</name>
    <dbReference type="NCBI Taxonomy" id="1191523"/>
    <lineage>
        <taxon>Bacteria</taxon>
        <taxon>Pseudomonadati</taxon>
        <taxon>Ignavibacteriota</taxon>
        <taxon>Ignavibacteria</taxon>
        <taxon>Ignavibacteriales</taxon>
        <taxon>Melioribacteraceae</taxon>
        <taxon>Melioribacter</taxon>
    </lineage>
</organism>
<sequence length="423" mass="47545">MKSDNDINSILTKLYSMRQFHIKLGLERIEKFLQTLDNPHKKLKVFHIAGSNGKGSTASFIASILMAAGYKTGLYTSPHFVRFNERVQINGNLIEDEFIASFYNKYEKYIIENEITFFEATTAMAFDYFARKDIDYAVIETGLGGRLDATNLVDPLASVITSISLEHTHILGDTVEKIAREKGGIIKEGRPVFVGNVDGAAAEVINGIAKEKKSSIFFLNNFAEKEKDFVNLTLKNQQFHIYKTPLIGYHQLINCALALKTLNETLNINDGLVIDSGIEKVIENTNIQGRYEVISESPKVIFDAAHNPEGIDTFLREFKNEAGNYEKRSVIFAAMKDKEIPDMIKKLGKTFDTLYVTSVGFERSATIEELKNAAERAGINAIPLYEPVELIKDFIMNKKNECLAVLGSIYLLGKLKSKIYQFT</sequence>
<evidence type="ECO:0000256" key="17">
    <source>
        <dbReference type="ARBA" id="ARBA00032510"/>
    </source>
</evidence>
<dbReference type="AlphaFoldDB" id="I6YRT5"/>
<dbReference type="STRING" id="1191523.MROS_0013"/>
<dbReference type="GO" id="GO:0005737">
    <property type="term" value="C:cytoplasm"/>
    <property type="evidence" value="ECO:0007669"/>
    <property type="project" value="TreeGrafter"/>
</dbReference>
<dbReference type="EMBL" id="CP003557">
    <property type="protein sequence ID" value="AFN73257.1"/>
    <property type="molecule type" value="Genomic_DNA"/>
</dbReference>
<dbReference type="RefSeq" id="WP_014854694.1">
    <property type="nucleotide sequence ID" value="NC_018178.1"/>
</dbReference>
<dbReference type="eggNOG" id="COG0285">
    <property type="taxonomic scope" value="Bacteria"/>
</dbReference>
<dbReference type="Pfam" id="PF08245">
    <property type="entry name" value="Mur_ligase_M"/>
    <property type="match status" value="1"/>
</dbReference>
<dbReference type="InterPro" id="IPR036565">
    <property type="entry name" value="Mur-like_cat_sf"/>
</dbReference>
<evidence type="ECO:0000256" key="4">
    <source>
        <dbReference type="ARBA" id="ARBA00005150"/>
    </source>
</evidence>
<feature type="domain" description="Mur ligase central" evidence="24">
    <location>
        <begin position="48"/>
        <end position="259"/>
    </location>
</feature>
<evidence type="ECO:0000256" key="18">
    <source>
        <dbReference type="ARBA" id="ARBA00047493"/>
    </source>
</evidence>
<keyword evidence="13" id="KW-0460">Magnesium</keyword>
<comment type="similarity">
    <text evidence="5 22">Belongs to the folylpolyglutamate synthase family.</text>
</comment>
<dbReference type="PANTHER" id="PTHR11136">
    <property type="entry name" value="FOLYLPOLYGLUTAMATE SYNTHASE-RELATED"/>
    <property type="match status" value="1"/>
</dbReference>
<dbReference type="GO" id="GO:0008841">
    <property type="term" value="F:dihydrofolate synthase activity"/>
    <property type="evidence" value="ECO:0007669"/>
    <property type="project" value="UniProtKB-EC"/>
</dbReference>
<keyword evidence="12 22" id="KW-0067">ATP-binding</keyword>
<keyword evidence="9 22" id="KW-0436">Ligase</keyword>
<dbReference type="InterPro" id="IPR004101">
    <property type="entry name" value="Mur_ligase_C"/>
</dbReference>
<reference evidence="25 26" key="1">
    <citation type="journal article" date="2013" name="PLoS ONE">
        <title>Genomic analysis of Melioribacter roseus, facultatively anaerobic organotrophic bacterium representing a novel deep lineage within Bacteriodetes/Chlorobi group.</title>
        <authorList>
            <person name="Kadnikov V.V."/>
            <person name="Mardanov A.V."/>
            <person name="Podosokorskaya O.A."/>
            <person name="Gavrilov S.N."/>
            <person name="Kublanov I.V."/>
            <person name="Beletsky A.V."/>
            <person name="Bonch-Osmolovskaya E.A."/>
            <person name="Ravin N.V."/>
        </authorList>
    </citation>
    <scope>NUCLEOTIDE SEQUENCE [LARGE SCALE GENOMIC DNA]</scope>
    <source>
        <strain evidence="26">JCM 17771 / P3M-2</strain>
    </source>
</reference>
<dbReference type="PIRSF" id="PIRSF001563">
    <property type="entry name" value="Folylpolyglu_synth"/>
    <property type="match status" value="1"/>
</dbReference>
<evidence type="ECO:0000256" key="8">
    <source>
        <dbReference type="ARBA" id="ARBA00019357"/>
    </source>
</evidence>
<evidence type="ECO:0000313" key="26">
    <source>
        <dbReference type="Proteomes" id="UP000009011"/>
    </source>
</evidence>
<proteinExistence type="inferred from homology"/>
<comment type="catalytic activity">
    <reaction evidence="20">
        <text>(6R)-5,10-methylenetetrahydrofolyl-(gamma-L-Glu)(n) + L-glutamate + ATP = (6R)-5,10-methylenetetrahydrofolyl-(gamma-L-Glu)(n+1) + ADP + phosphate + H(+)</text>
        <dbReference type="Rhea" id="RHEA:51912"/>
        <dbReference type="Rhea" id="RHEA-COMP:13257"/>
        <dbReference type="Rhea" id="RHEA-COMP:13258"/>
        <dbReference type="ChEBI" id="CHEBI:15378"/>
        <dbReference type="ChEBI" id="CHEBI:29985"/>
        <dbReference type="ChEBI" id="CHEBI:30616"/>
        <dbReference type="ChEBI" id="CHEBI:43474"/>
        <dbReference type="ChEBI" id="CHEBI:136572"/>
        <dbReference type="ChEBI" id="CHEBI:456216"/>
        <dbReference type="EC" id="6.3.2.17"/>
    </reaction>
</comment>
<evidence type="ECO:0000256" key="22">
    <source>
        <dbReference type="PIRNR" id="PIRNR001563"/>
    </source>
</evidence>
<evidence type="ECO:0000256" key="2">
    <source>
        <dbReference type="ARBA" id="ARBA00002714"/>
    </source>
</evidence>
<comment type="catalytic activity">
    <reaction evidence="21">
        <text>7,8-dihydropteroate + L-glutamate + ATP = 7,8-dihydrofolate + ADP + phosphate + H(+)</text>
        <dbReference type="Rhea" id="RHEA:23584"/>
        <dbReference type="ChEBI" id="CHEBI:15378"/>
        <dbReference type="ChEBI" id="CHEBI:17839"/>
        <dbReference type="ChEBI" id="CHEBI:29985"/>
        <dbReference type="ChEBI" id="CHEBI:30616"/>
        <dbReference type="ChEBI" id="CHEBI:43474"/>
        <dbReference type="ChEBI" id="CHEBI:57451"/>
        <dbReference type="ChEBI" id="CHEBI:456216"/>
        <dbReference type="EC" id="6.3.2.12"/>
    </reaction>
</comment>
<keyword evidence="14" id="KW-0289">Folate biosynthesis</keyword>
<name>I6YRT5_MELRP</name>
<gene>
    <name evidence="25" type="ordered locus">MROS_0013</name>
</gene>
<evidence type="ECO:0000256" key="21">
    <source>
        <dbReference type="ARBA" id="ARBA00049161"/>
    </source>
</evidence>